<evidence type="ECO:0000313" key="11">
    <source>
        <dbReference type="Proteomes" id="UP000001399"/>
    </source>
</evidence>
<keyword evidence="4 8" id="KW-0862">Zinc</keyword>
<evidence type="ECO:0000256" key="3">
    <source>
        <dbReference type="ARBA" id="ARBA00014628"/>
    </source>
</evidence>
<evidence type="ECO:0000256" key="2">
    <source>
        <dbReference type="ARBA" id="ARBA00012925"/>
    </source>
</evidence>
<dbReference type="AlphaFoldDB" id="E3I8J4"/>
<dbReference type="EMBL" id="CP002292">
    <property type="protein sequence ID" value="ADP70903.1"/>
    <property type="molecule type" value="Genomic_DNA"/>
</dbReference>
<dbReference type="SMART" id="SM00947">
    <property type="entry name" value="Pro_CA"/>
    <property type="match status" value="1"/>
</dbReference>
<dbReference type="PANTHER" id="PTHR11002:SF42">
    <property type="entry name" value="CARBONIC ANHYDRASE 1"/>
    <property type="match status" value="1"/>
</dbReference>
<dbReference type="Gene3D" id="3.40.1050.10">
    <property type="entry name" value="Carbonic anhydrase"/>
    <property type="match status" value="1"/>
</dbReference>
<dbReference type="FunFam" id="3.40.1050.10:FF:000003">
    <property type="entry name" value="Carbonic anhydrase"/>
    <property type="match status" value="1"/>
</dbReference>
<dbReference type="InterPro" id="IPR015892">
    <property type="entry name" value="Carbonic_anhydrase_CS"/>
</dbReference>
<keyword evidence="8" id="KW-0479">Metal-binding</keyword>
<name>E3I8J4_RHOVT</name>
<dbReference type="CDD" id="cd00884">
    <property type="entry name" value="beta_CA_cladeB"/>
    <property type="match status" value="1"/>
</dbReference>
<evidence type="ECO:0000256" key="4">
    <source>
        <dbReference type="ARBA" id="ARBA00022833"/>
    </source>
</evidence>
<dbReference type="InterPro" id="IPR001765">
    <property type="entry name" value="Carbonic_anhydrase"/>
</dbReference>
<evidence type="ECO:0000256" key="1">
    <source>
        <dbReference type="ARBA" id="ARBA00006217"/>
    </source>
</evidence>
<dbReference type="RefSeq" id="WP_013419299.1">
    <property type="nucleotide sequence ID" value="NC_014664.1"/>
</dbReference>
<dbReference type="GO" id="GO:0015976">
    <property type="term" value="P:carbon utilization"/>
    <property type="evidence" value="ECO:0007669"/>
    <property type="project" value="InterPro"/>
</dbReference>
<dbReference type="STRING" id="648757.Rvan_1653"/>
<comment type="cofactor">
    <cofactor evidence="8">
        <name>Zn(2+)</name>
        <dbReference type="ChEBI" id="CHEBI:29105"/>
    </cofactor>
    <text evidence="8">Binds 1 zinc ion per subunit.</text>
</comment>
<dbReference type="GO" id="GO:0008270">
    <property type="term" value="F:zinc ion binding"/>
    <property type="evidence" value="ECO:0007669"/>
    <property type="project" value="UniProtKB-UniRule"/>
</dbReference>
<dbReference type="Pfam" id="PF00484">
    <property type="entry name" value="Pro_CA"/>
    <property type="match status" value="1"/>
</dbReference>
<comment type="catalytic activity">
    <reaction evidence="7 9">
        <text>hydrogencarbonate + H(+) = CO2 + H2O</text>
        <dbReference type="Rhea" id="RHEA:10748"/>
        <dbReference type="ChEBI" id="CHEBI:15377"/>
        <dbReference type="ChEBI" id="CHEBI:15378"/>
        <dbReference type="ChEBI" id="CHEBI:16526"/>
        <dbReference type="ChEBI" id="CHEBI:17544"/>
        <dbReference type="EC" id="4.2.1.1"/>
    </reaction>
</comment>
<dbReference type="EC" id="4.2.1.1" evidence="2 9"/>
<proteinExistence type="inferred from homology"/>
<keyword evidence="11" id="KW-1185">Reference proteome</keyword>
<sequence>MHRIIDGVLRFQTEIHGKRQELFSELGERQKPFAVFIACSDSRVVPELLTQCDPGDIFVIRNAGNIIPSYGPASGGVSASIEYAVQGLGIPNLIVCGHSDCGAMKAILRDDKLDKMPAVGAWIKHAAAAKQIVEARFSPEEDEKRRLNALVHENVLCQLRNLATHPAVAAKLAAGQLSLHGWVYNIDSGTVDTFDAEKQEFVTLTRDSTAQATPKLIVRYSQKK</sequence>
<dbReference type="HOGENOM" id="CLU_053879_5_3_5"/>
<comment type="similarity">
    <text evidence="1 9">Belongs to the beta-class carbonic anhydrase family.</text>
</comment>
<dbReference type="OrthoDB" id="9797527at2"/>
<feature type="binding site" evidence="8">
    <location>
        <position position="101"/>
    </location>
    <ligand>
        <name>Zn(2+)</name>
        <dbReference type="ChEBI" id="CHEBI:29105"/>
    </ligand>
</feature>
<comment type="function">
    <text evidence="9">Reversible hydration of carbon dioxide.</text>
</comment>
<feature type="binding site" evidence="8">
    <location>
        <position position="98"/>
    </location>
    <ligand>
        <name>Zn(2+)</name>
        <dbReference type="ChEBI" id="CHEBI:29105"/>
    </ligand>
</feature>
<dbReference type="Proteomes" id="UP000001399">
    <property type="component" value="Chromosome"/>
</dbReference>
<accession>E3I8J4</accession>
<feature type="binding site" evidence="8">
    <location>
        <position position="41"/>
    </location>
    <ligand>
        <name>Zn(2+)</name>
        <dbReference type="ChEBI" id="CHEBI:29105"/>
    </ligand>
</feature>
<evidence type="ECO:0000256" key="9">
    <source>
        <dbReference type="RuleBase" id="RU003956"/>
    </source>
</evidence>
<keyword evidence="5 9" id="KW-0456">Lyase</keyword>
<dbReference type="InterPro" id="IPR036874">
    <property type="entry name" value="Carbonic_anhydrase_sf"/>
</dbReference>
<dbReference type="PROSITE" id="PS00704">
    <property type="entry name" value="PROK_CO2_ANHYDRASE_1"/>
    <property type="match status" value="1"/>
</dbReference>
<dbReference type="PANTHER" id="PTHR11002">
    <property type="entry name" value="CARBONIC ANHYDRASE"/>
    <property type="match status" value="1"/>
</dbReference>
<gene>
    <name evidence="10" type="ordered locus">Rvan_1653</name>
</gene>
<protein>
    <recommendedName>
        <fullName evidence="3 9">Carbonic anhydrase</fullName>
        <ecNumber evidence="2 9">4.2.1.1</ecNumber>
    </recommendedName>
    <alternativeName>
        <fullName evidence="6 9">Carbonate dehydratase</fullName>
    </alternativeName>
</protein>
<organism evidence="10 11">
    <name type="scientific">Rhodomicrobium vannielii (strain ATCC 17100 / DSM 162 / LMG 4299 / NCIMB 10020 / ATH 3.1.1)</name>
    <dbReference type="NCBI Taxonomy" id="648757"/>
    <lineage>
        <taxon>Bacteria</taxon>
        <taxon>Pseudomonadati</taxon>
        <taxon>Pseudomonadota</taxon>
        <taxon>Alphaproteobacteria</taxon>
        <taxon>Hyphomicrobiales</taxon>
        <taxon>Hyphomicrobiaceae</taxon>
        <taxon>Rhodomicrobium</taxon>
    </lineage>
</organism>
<feature type="binding site" evidence="8">
    <location>
        <position position="39"/>
    </location>
    <ligand>
        <name>Zn(2+)</name>
        <dbReference type="ChEBI" id="CHEBI:29105"/>
    </ligand>
</feature>
<dbReference type="PROSITE" id="PS00705">
    <property type="entry name" value="PROK_CO2_ANHYDRASE_2"/>
    <property type="match status" value="1"/>
</dbReference>
<evidence type="ECO:0000256" key="6">
    <source>
        <dbReference type="ARBA" id="ARBA00031969"/>
    </source>
</evidence>
<dbReference type="SUPFAM" id="SSF53056">
    <property type="entry name" value="beta-carbonic anhydrase, cab"/>
    <property type="match status" value="1"/>
</dbReference>
<dbReference type="KEGG" id="rva:Rvan_1653"/>
<evidence type="ECO:0000256" key="8">
    <source>
        <dbReference type="PIRSR" id="PIRSR601765-1"/>
    </source>
</evidence>
<evidence type="ECO:0000256" key="5">
    <source>
        <dbReference type="ARBA" id="ARBA00023239"/>
    </source>
</evidence>
<dbReference type="InterPro" id="IPR045066">
    <property type="entry name" value="Beta_CA_cladeB"/>
</dbReference>
<dbReference type="eggNOG" id="COG0288">
    <property type="taxonomic scope" value="Bacteria"/>
</dbReference>
<evidence type="ECO:0000313" key="10">
    <source>
        <dbReference type="EMBL" id="ADP70903.1"/>
    </source>
</evidence>
<evidence type="ECO:0000256" key="7">
    <source>
        <dbReference type="ARBA" id="ARBA00048348"/>
    </source>
</evidence>
<dbReference type="GO" id="GO:0004089">
    <property type="term" value="F:carbonate dehydratase activity"/>
    <property type="evidence" value="ECO:0007669"/>
    <property type="project" value="UniProtKB-UniRule"/>
</dbReference>
<reference evidence="11" key="1">
    <citation type="journal article" date="2011" name="J. Bacteriol.">
        <title>Genome sequences of eight morphologically diverse alphaproteobacteria.</title>
        <authorList>
            <consortium name="US DOE Joint Genome Institute"/>
            <person name="Brown P.J."/>
            <person name="Kysela D.T."/>
            <person name="Buechlein A."/>
            <person name="Hemmerich C."/>
            <person name="Brun Y.V."/>
        </authorList>
    </citation>
    <scope>NUCLEOTIDE SEQUENCE [LARGE SCALE GENOMIC DNA]</scope>
    <source>
        <strain evidence="11">ATCC 17100 / ATH 3.1.1 / DSM 162 / LMG 4299</strain>
    </source>
</reference>